<protein>
    <submittedName>
        <fullName evidence="3">Multiple epidermal growth factor-like domains protein 10</fullName>
    </submittedName>
</protein>
<proteinExistence type="predicted"/>
<evidence type="ECO:0000256" key="1">
    <source>
        <dbReference type="SAM" id="SignalP"/>
    </source>
</evidence>
<dbReference type="Proteomes" id="UP000694844">
    <property type="component" value="Chromosome 7"/>
</dbReference>
<dbReference type="GeneID" id="111105401"/>
<gene>
    <name evidence="3" type="primary">LOC111105401</name>
</gene>
<keyword evidence="1" id="KW-0732">Signal</keyword>
<dbReference type="Gene3D" id="2.170.300.10">
    <property type="entry name" value="Tie2 ligand-binding domain superfamily"/>
    <property type="match status" value="1"/>
</dbReference>
<sequence length="138" mass="15393">MKFYYFVLIVVHGQIILSEIPLCVRKGIKVCCSGYIWNETTRICDECPPGYSGTDCEFMCYPPYYGARCLQTCQCPRDLCDAVSGCKTTSTTGMSGNNAKTVTTRYRQKDFNGDILYEGTPALPKCIGGNENKLFCLD</sequence>
<keyword evidence="2" id="KW-1185">Reference proteome</keyword>
<feature type="signal peptide" evidence="1">
    <location>
        <begin position="1"/>
        <end position="18"/>
    </location>
</feature>
<name>A0A8B8AVS9_CRAVI</name>
<accession>A0A8B8AVS9</accession>
<dbReference type="KEGG" id="cvn:111105401"/>
<dbReference type="OrthoDB" id="5786002at2759"/>
<feature type="chain" id="PRO_5034099555" evidence="1">
    <location>
        <begin position="19"/>
        <end position="138"/>
    </location>
</feature>
<evidence type="ECO:0000313" key="2">
    <source>
        <dbReference type="Proteomes" id="UP000694844"/>
    </source>
</evidence>
<organism evidence="2 3">
    <name type="scientific">Crassostrea virginica</name>
    <name type="common">Eastern oyster</name>
    <dbReference type="NCBI Taxonomy" id="6565"/>
    <lineage>
        <taxon>Eukaryota</taxon>
        <taxon>Metazoa</taxon>
        <taxon>Spiralia</taxon>
        <taxon>Lophotrochozoa</taxon>
        <taxon>Mollusca</taxon>
        <taxon>Bivalvia</taxon>
        <taxon>Autobranchia</taxon>
        <taxon>Pteriomorphia</taxon>
        <taxon>Ostreida</taxon>
        <taxon>Ostreoidea</taxon>
        <taxon>Ostreidae</taxon>
        <taxon>Crassostrea</taxon>
    </lineage>
</organism>
<reference evidence="3" key="1">
    <citation type="submission" date="2025-08" db="UniProtKB">
        <authorList>
            <consortium name="RefSeq"/>
        </authorList>
    </citation>
    <scope>IDENTIFICATION</scope>
    <source>
        <tissue evidence="3">Whole sample</tissue>
    </source>
</reference>
<dbReference type="AlphaFoldDB" id="A0A8B8AVS9"/>
<evidence type="ECO:0000313" key="3">
    <source>
        <dbReference type="RefSeq" id="XP_022295387.1"/>
    </source>
</evidence>
<dbReference type="RefSeq" id="XP_022295387.1">
    <property type="nucleotide sequence ID" value="XM_022439679.1"/>
</dbReference>